<keyword evidence="9" id="KW-1185">Reference proteome</keyword>
<dbReference type="Gene3D" id="3.40.1280.30">
    <property type="match status" value="2"/>
</dbReference>
<dbReference type="PANTHER" id="PTHR13563:SF13">
    <property type="entry name" value="TRNA METHYLTRANSFERASE 10 HOMOLOG A"/>
    <property type="match status" value="1"/>
</dbReference>
<dbReference type="Proteomes" id="UP001208570">
    <property type="component" value="Unassembled WGS sequence"/>
</dbReference>
<evidence type="ECO:0000256" key="6">
    <source>
        <dbReference type="SAM" id="MobiDB-lite"/>
    </source>
</evidence>
<dbReference type="PANTHER" id="PTHR13563">
    <property type="entry name" value="TRNA (GUANINE-9-) METHYLTRANSFERASE"/>
    <property type="match status" value="1"/>
</dbReference>
<feature type="domain" description="SAM-dependent MTase TRM10-type" evidence="7">
    <location>
        <begin position="42"/>
        <end position="231"/>
    </location>
</feature>
<evidence type="ECO:0000256" key="5">
    <source>
        <dbReference type="ARBA" id="ARBA00048434"/>
    </source>
</evidence>
<evidence type="ECO:0000256" key="2">
    <source>
        <dbReference type="ARBA" id="ARBA00022603"/>
    </source>
</evidence>
<keyword evidence="2" id="KW-0489">Methyltransferase</keyword>
<dbReference type="AlphaFoldDB" id="A0AAD9JP15"/>
<feature type="compositionally biased region" description="Basic and acidic residues" evidence="6">
    <location>
        <begin position="50"/>
        <end position="68"/>
    </location>
</feature>
<evidence type="ECO:0000256" key="4">
    <source>
        <dbReference type="ARBA" id="ARBA00022691"/>
    </source>
</evidence>
<proteinExistence type="predicted"/>
<comment type="caution">
    <text evidence="8">The sequence shown here is derived from an EMBL/GenBank/DDBJ whole genome shotgun (WGS) entry which is preliminary data.</text>
</comment>
<dbReference type="GO" id="GO:0005654">
    <property type="term" value="C:nucleoplasm"/>
    <property type="evidence" value="ECO:0007669"/>
    <property type="project" value="TreeGrafter"/>
</dbReference>
<gene>
    <name evidence="8" type="ORF">LSH36_205g04052</name>
</gene>
<keyword evidence="4" id="KW-0949">S-adenosyl-L-methionine</keyword>
<evidence type="ECO:0000313" key="9">
    <source>
        <dbReference type="Proteomes" id="UP001208570"/>
    </source>
</evidence>
<comment type="catalytic activity">
    <reaction evidence="5">
        <text>guanosine(9) in tRNA + S-adenosyl-L-methionine = N(1)-methylguanosine(9) in tRNA + S-adenosyl-L-homocysteine + H(+)</text>
        <dbReference type="Rhea" id="RHEA:43156"/>
        <dbReference type="Rhea" id="RHEA-COMP:10367"/>
        <dbReference type="Rhea" id="RHEA-COMP:10368"/>
        <dbReference type="ChEBI" id="CHEBI:15378"/>
        <dbReference type="ChEBI" id="CHEBI:57856"/>
        <dbReference type="ChEBI" id="CHEBI:59789"/>
        <dbReference type="ChEBI" id="CHEBI:73542"/>
        <dbReference type="ChEBI" id="CHEBI:74269"/>
        <dbReference type="EC" id="2.1.1.221"/>
    </reaction>
</comment>
<evidence type="ECO:0000313" key="8">
    <source>
        <dbReference type="EMBL" id="KAK2156784.1"/>
    </source>
</evidence>
<dbReference type="InterPro" id="IPR007356">
    <property type="entry name" value="tRNA_m1G_MeTrfase_euk"/>
</dbReference>
<reference evidence="8" key="1">
    <citation type="journal article" date="2023" name="Mol. Biol. Evol.">
        <title>Third-Generation Sequencing Reveals the Adaptive Role of the Epigenome in Three Deep-Sea Polychaetes.</title>
        <authorList>
            <person name="Perez M."/>
            <person name="Aroh O."/>
            <person name="Sun Y."/>
            <person name="Lan Y."/>
            <person name="Juniper S.K."/>
            <person name="Young C.R."/>
            <person name="Angers B."/>
            <person name="Qian P.Y."/>
        </authorList>
    </citation>
    <scope>NUCLEOTIDE SEQUENCE</scope>
    <source>
        <strain evidence="8">P08H-3</strain>
    </source>
</reference>
<dbReference type="GO" id="GO:0052905">
    <property type="term" value="F:tRNA (guanosine(9)-N1)-methyltransferase activity"/>
    <property type="evidence" value="ECO:0007669"/>
    <property type="project" value="UniProtKB-EC"/>
</dbReference>
<feature type="region of interest" description="Disordered" evidence="6">
    <location>
        <begin position="237"/>
        <end position="286"/>
    </location>
</feature>
<keyword evidence="3" id="KW-0808">Transferase</keyword>
<organism evidence="8 9">
    <name type="scientific">Paralvinella palmiformis</name>
    <dbReference type="NCBI Taxonomy" id="53620"/>
    <lineage>
        <taxon>Eukaryota</taxon>
        <taxon>Metazoa</taxon>
        <taxon>Spiralia</taxon>
        <taxon>Lophotrochozoa</taxon>
        <taxon>Annelida</taxon>
        <taxon>Polychaeta</taxon>
        <taxon>Sedentaria</taxon>
        <taxon>Canalipalpata</taxon>
        <taxon>Terebellida</taxon>
        <taxon>Terebelliformia</taxon>
        <taxon>Alvinellidae</taxon>
        <taxon>Paralvinella</taxon>
    </lineage>
</organism>
<feature type="compositionally biased region" description="Low complexity" evidence="6">
    <location>
        <begin position="25"/>
        <end position="37"/>
    </location>
</feature>
<dbReference type="PROSITE" id="PS51675">
    <property type="entry name" value="SAM_MT_TRM10"/>
    <property type="match status" value="1"/>
</dbReference>
<name>A0AAD9JP15_9ANNE</name>
<evidence type="ECO:0000256" key="3">
    <source>
        <dbReference type="ARBA" id="ARBA00022679"/>
    </source>
</evidence>
<evidence type="ECO:0000256" key="1">
    <source>
        <dbReference type="ARBA" id="ARBA00012797"/>
    </source>
</evidence>
<dbReference type="InterPro" id="IPR028564">
    <property type="entry name" value="MT_TRM10-typ"/>
</dbReference>
<dbReference type="InterPro" id="IPR038459">
    <property type="entry name" value="MT_TRM10-typ_sf"/>
</dbReference>
<feature type="compositionally biased region" description="Basic and acidic residues" evidence="6">
    <location>
        <begin position="277"/>
        <end position="286"/>
    </location>
</feature>
<protein>
    <recommendedName>
        <fullName evidence="1">tRNA (guanine(9)-N(1))-methyltransferase</fullName>
        <ecNumber evidence="1">2.1.1.221</ecNumber>
    </recommendedName>
</protein>
<evidence type="ECO:0000259" key="7">
    <source>
        <dbReference type="PROSITE" id="PS51675"/>
    </source>
</evidence>
<dbReference type="GO" id="GO:0002939">
    <property type="term" value="P:tRNA N1-guanine methylation"/>
    <property type="evidence" value="ECO:0007669"/>
    <property type="project" value="TreeGrafter"/>
</dbReference>
<dbReference type="GO" id="GO:0000049">
    <property type="term" value="F:tRNA binding"/>
    <property type="evidence" value="ECO:0007669"/>
    <property type="project" value="TreeGrafter"/>
</dbReference>
<dbReference type="EMBL" id="JAODUP010000205">
    <property type="protein sequence ID" value="KAK2156784.1"/>
    <property type="molecule type" value="Genomic_DNA"/>
</dbReference>
<sequence>MEDSKVDDITEATNLRPDDLDSSDNHLSSSPSVESSPNTVVMSKRKRKKLEQQIKKKEHLKEKRQLERQRKKQRLRDAKAQGQYTGPSRKALKLNTMARSKCKIQVVVDCSYDELMTEKDIKSIVKQLNFCYASNRRAEEPLQFYITSFNKRLKEAMETIGDYSKWDGVCLKLAKEKGFAHAQLPIGDYIMLESRKVLAVNHVFDILLRYTETHQWKEAFYEVIPQRKIVACPDVTSSIKSSSDKSDCQIDQPVGDDISSGLHDTAGTCDVDEETLEKETSSDDKQ</sequence>
<accession>A0AAD9JP15</accession>
<dbReference type="EC" id="2.1.1.221" evidence="1"/>
<feature type="region of interest" description="Disordered" evidence="6">
    <location>
        <begin position="1"/>
        <end position="86"/>
    </location>
</feature>